<dbReference type="Proteomes" id="UP000048908">
    <property type="component" value="Unassembled WGS sequence"/>
</dbReference>
<feature type="region of interest" description="Disordered" evidence="1">
    <location>
        <begin position="224"/>
        <end position="247"/>
    </location>
</feature>
<sequence>MLRTVRAACRWDDRLNVPRPIHLDVERRACLLEYASGEIMSNLMRASRDDPAAQAALLRRAGTWLDRFHGDQLDARRPFRPKFTLRWFRRLRDEIERGDRSVPHSDVFLRGVRMLEAIAPRFDGGQTASCAKHGDLHMRNLIPSDRTVWGLEVSKADPAPVVHDIAKLLFDHVSLFVAPSEIPAGGGDPSLGIGSVLRWLWRGRRGRPERGLPCLRQDPVRLAARPGRSGSAHRSQAADIGPSAPDRRTRVRPRVTFVLCG</sequence>
<proteinExistence type="predicted"/>
<organism evidence="3 4">
    <name type="scientific">Jannaschia rubra</name>
    <dbReference type="NCBI Taxonomy" id="282197"/>
    <lineage>
        <taxon>Bacteria</taxon>
        <taxon>Pseudomonadati</taxon>
        <taxon>Pseudomonadota</taxon>
        <taxon>Alphaproteobacteria</taxon>
        <taxon>Rhodobacterales</taxon>
        <taxon>Roseobacteraceae</taxon>
        <taxon>Jannaschia</taxon>
    </lineage>
</organism>
<feature type="domain" description="Aminoglycoside phosphotransferase" evidence="2">
    <location>
        <begin position="15"/>
        <end position="169"/>
    </location>
</feature>
<dbReference type="SUPFAM" id="SSF56112">
    <property type="entry name" value="Protein kinase-like (PK-like)"/>
    <property type="match status" value="1"/>
</dbReference>
<evidence type="ECO:0000259" key="2">
    <source>
        <dbReference type="Pfam" id="PF01636"/>
    </source>
</evidence>
<dbReference type="Pfam" id="PF01636">
    <property type="entry name" value="APH"/>
    <property type="match status" value="1"/>
</dbReference>
<keyword evidence="4" id="KW-1185">Reference proteome</keyword>
<evidence type="ECO:0000313" key="3">
    <source>
        <dbReference type="EMBL" id="CTQ31406.1"/>
    </source>
</evidence>
<dbReference type="EMBL" id="CXPG01000009">
    <property type="protein sequence ID" value="CTQ31406.1"/>
    <property type="molecule type" value="Genomic_DNA"/>
</dbReference>
<evidence type="ECO:0000313" key="4">
    <source>
        <dbReference type="Proteomes" id="UP000048908"/>
    </source>
</evidence>
<dbReference type="InterPro" id="IPR002575">
    <property type="entry name" value="Aminoglycoside_PTrfase"/>
</dbReference>
<dbReference type="STRING" id="282197.SAMN04488517_101254"/>
<name>A0A0M6XJS2_9RHOB</name>
<evidence type="ECO:0000256" key="1">
    <source>
        <dbReference type="SAM" id="MobiDB-lite"/>
    </source>
</evidence>
<accession>A0A0M6XJS2</accession>
<reference evidence="3 4" key="1">
    <citation type="submission" date="2015-07" db="EMBL/GenBank/DDBJ databases">
        <authorList>
            <person name="Noorani M."/>
        </authorList>
    </citation>
    <scope>NUCLEOTIDE SEQUENCE [LARGE SCALE GENOMIC DNA]</scope>
    <source>
        <strain evidence="3 4">CECT 5088</strain>
    </source>
</reference>
<dbReference type="InterPro" id="IPR011009">
    <property type="entry name" value="Kinase-like_dom_sf"/>
</dbReference>
<protein>
    <recommendedName>
        <fullName evidence="2">Aminoglycoside phosphotransferase domain-containing protein</fullName>
    </recommendedName>
</protein>
<gene>
    <name evidence="3" type="ORF">JAN5088_00163</name>
</gene>
<dbReference type="AlphaFoldDB" id="A0A0M6XJS2"/>